<feature type="domain" description="Methyltransferase" evidence="1">
    <location>
        <begin position="162"/>
        <end position="250"/>
    </location>
</feature>
<proteinExistence type="predicted"/>
<keyword evidence="2" id="KW-0489">Methyltransferase</keyword>
<evidence type="ECO:0000313" key="2">
    <source>
        <dbReference type="EMBL" id="PIH03753.1"/>
    </source>
</evidence>
<dbReference type="EMBL" id="PEIK01000009">
    <property type="protein sequence ID" value="PIH03753.1"/>
    <property type="molecule type" value="Genomic_DNA"/>
</dbReference>
<protein>
    <submittedName>
        <fullName evidence="2">Class I SAM-dependent methyltransferase</fullName>
    </submittedName>
</protein>
<dbReference type="AlphaFoldDB" id="A0A2G7HF88"/>
<reference evidence="2 3" key="1">
    <citation type="submission" date="2017-10" db="EMBL/GenBank/DDBJ databases">
        <title>Reclassification of Eubacterium combesii and discrepancies in the nomenclature of botulinum neurotoxin producing clostridia. Request for an Opinion.</title>
        <authorList>
            <person name="Dobritsa A.P."/>
            <person name="Kutumbaka K.K."/>
            <person name="Samadpour M."/>
        </authorList>
    </citation>
    <scope>NUCLEOTIDE SEQUENCE [LARGE SCALE GENOMIC DNA]</scope>
    <source>
        <strain evidence="2 3">DSM 20696</strain>
    </source>
</reference>
<dbReference type="CDD" id="cd02440">
    <property type="entry name" value="AdoMet_MTases"/>
    <property type="match status" value="1"/>
</dbReference>
<dbReference type="InterPro" id="IPR041698">
    <property type="entry name" value="Methyltransf_25"/>
</dbReference>
<dbReference type="Proteomes" id="UP000231322">
    <property type="component" value="Unassembled WGS sequence"/>
</dbReference>
<keyword evidence="3" id="KW-1185">Reference proteome</keyword>
<dbReference type="Pfam" id="PF13649">
    <property type="entry name" value="Methyltransf_25"/>
    <property type="match status" value="1"/>
</dbReference>
<dbReference type="InterPro" id="IPR029063">
    <property type="entry name" value="SAM-dependent_MTases_sf"/>
</dbReference>
<dbReference type="SUPFAM" id="SSF53335">
    <property type="entry name" value="S-adenosyl-L-methionine-dependent methyltransferases"/>
    <property type="match status" value="1"/>
</dbReference>
<dbReference type="Gene3D" id="3.40.50.150">
    <property type="entry name" value="Vaccinia Virus protein VP39"/>
    <property type="match status" value="1"/>
</dbReference>
<comment type="caution">
    <text evidence="2">The sequence shown here is derived from an EMBL/GenBank/DDBJ whole genome shotgun (WGS) entry which is preliminary data.</text>
</comment>
<dbReference type="GO" id="GO:0008168">
    <property type="term" value="F:methyltransferase activity"/>
    <property type="evidence" value="ECO:0007669"/>
    <property type="project" value="UniProtKB-KW"/>
</dbReference>
<evidence type="ECO:0000313" key="3">
    <source>
        <dbReference type="Proteomes" id="UP000231322"/>
    </source>
</evidence>
<gene>
    <name evidence="2" type="ORF">CS538_12220</name>
</gene>
<keyword evidence="2" id="KW-0808">Transferase</keyword>
<dbReference type="RefSeq" id="WP_012341865.1">
    <property type="nucleotide sequence ID" value="NZ_PEIK01000009.1"/>
</dbReference>
<evidence type="ECO:0000259" key="1">
    <source>
        <dbReference type="Pfam" id="PF13649"/>
    </source>
</evidence>
<organism evidence="2 3">
    <name type="scientific">Clostridium combesii</name>
    <dbReference type="NCBI Taxonomy" id="39481"/>
    <lineage>
        <taxon>Bacteria</taxon>
        <taxon>Bacillati</taxon>
        <taxon>Bacillota</taxon>
        <taxon>Clostridia</taxon>
        <taxon>Eubacteriales</taxon>
        <taxon>Clostridiaceae</taxon>
        <taxon>Clostridium</taxon>
    </lineage>
</organism>
<dbReference type="GO" id="GO:0032259">
    <property type="term" value="P:methylation"/>
    <property type="evidence" value="ECO:0007669"/>
    <property type="project" value="UniProtKB-KW"/>
</dbReference>
<sequence>MKELIKNRCEKVLEKIKCYNDKKVAIYGTGEHTKILLDCIKEYKCKVFCLVDKELKYDNKYNFNVDIIENVLDKIDAIVISSYEYQNVIYERIKKFNGEVHIIKIYNPKDYIFMEPISYKKCNEEWEKESKKVHGQMSFDSFKKYSEYINSLLNLNKYEDLLDIGCGEGSIDYFLKNKCKVLSGFDFSKNKLNKAIDKNAECKYWNQSFLDEYKYKNFNKAFSFGVIQYCKPKDLEKFILNSVEAVKNTGVVFHMDMPDKDKMHNYYWDFYKIEKKEIESIKDQIKLIFNDGSYWHDINDISKICSKNNINIKIVDSLSNYRTHIILRKGY</sequence>
<accession>A0A2G7HF88</accession>
<name>A0A2G7HF88_9CLOT</name>